<feature type="transmembrane region" description="Helical" evidence="1">
    <location>
        <begin position="410"/>
        <end position="429"/>
    </location>
</feature>
<evidence type="ECO:0000313" key="3">
    <source>
        <dbReference type="Proteomes" id="UP000029409"/>
    </source>
</evidence>
<dbReference type="AlphaFoldDB" id="A0A089HVF2"/>
<organism evidence="2 3">
    <name type="scientific">Paenibacillus durus</name>
    <name type="common">Paenibacillus azotofixans</name>
    <dbReference type="NCBI Taxonomy" id="44251"/>
    <lineage>
        <taxon>Bacteria</taxon>
        <taxon>Bacillati</taxon>
        <taxon>Bacillota</taxon>
        <taxon>Bacilli</taxon>
        <taxon>Bacillales</taxon>
        <taxon>Paenibacillaceae</taxon>
        <taxon>Paenibacillus</taxon>
    </lineage>
</organism>
<feature type="transmembrane region" description="Helical" evidence="1">
    <location>
        <begin position="171"/>
        <end position="188"/>
    </location>
</feature>
<dbReference type="EMBL" id="CP009288">
    <property type="protein sequence ID" value="AIQ14745.1"/>
    <property type="molecule type" value="Genomic_DNA"/>
</dbReference>
<feature type="transmembrane region" description="Helical" evidence="1">
    <location>
        <begin position="119"/>
        <end position="136"/>
    </location>
</feature>
<feature type="transmembrane region" description="Helical" evidence="1">
    <location>
        <begin position="219"/>
        <end position="237"/>
    </location>
</feature>
<feature type="transmembrane region" description="Helical" evidence="1">
    <location>
        <begin position="89"/>
        <end position="107"/>
    </location>
</feature>
<feature type="transmembrane region" description="Helical" evidence="1">
    <location>
        <begin position="352"/>
        <end position="374"/>
    </location>
</feature>
<dbReference type="eggNOG" id="COG1287">
    <property type="taxonomic scope" value="Bacteria"/>
</dbReference>
<keyword evidence="3" id="KW-1185">Reference proteome</keyword>
<keyword evidence="1" id="KW-0812">Transmembrane</keyword>
<feature type="transmembrane region" description="Helical" evidence="1">
    <location>
        <begin position="380"/>
        <end position="398"/>
    </location>
</feature>
<proteinExistence type="predicted"/>
<keyword evidence="1" id="KW-1133">Transmembrane helix</keyword>
<dbReference type="STRING" id="44251.PDUR_24860"/>
<reference evidence="2 3" key="1">
    <citation type="submission" date="2014-08" db="EMBL/GenBank/DDBJ databases">
        <title>Comparative genomics of the Paenibacillus odorifer group.</title>
        <authorList>
            <person name="den Bakker H.C."/>
            <person name="Tsai Y.-C."/>
            <person name="Martin N."/>
            <person name="Korlach J."/>
            <person name="Wiedmann M."/>
        </authorList>
    </citation>
    <scope>NUCLEOTIDE SEQUENCE [LARGE SCALE GENOMIC DNA]</scope>
    <source>
        <strain evidence="2 3">DSM 1735</strain>
    </source>
</reference>
<sequence>MEKIIKIVNRYRILYLIFFGMIFLIHQFIFMYHDDFGYATLTYGTKSLNSAATDYPFFKIFSYLHWHYYNWGGRVVGLFFSITLFKFGLFWYRLAQSLVIFIILMLVSKNFNVSKENLIYKFLLSGGLFFLIPIIITKESIYWASASVGYLWPFLFFLCGIYFVSKLKSKNILVVGLLFICGLLSGWSQEQVGAAFICYLVLMIIFGENSVNSLRFNRIIFLLGSTVGYTLLMIAPGNTVRLHDSSSATLYGKSMLEKVTMNLPILFQKLALVNGTVLFNIFLFLIAFAIYNVSVNKKNALKYISTIFITQVILLSSDYAEYPGKFLYLTQVIQILSILISLFFISKFIKNYNLLVSYITAYVGVLPMLIAPYFPERSLLPTFIFIIIICCILFDYFLNVFNKNMMNSIISIIGILSLLNYSYTFIGYMDNSKSNRQNISILKNASDKIKQGEKINDILLYRNSNELFTGAPPYVVTYTYSWIKQFYSLPDSVNLKYGKIIQEYNLNERLFYGTGEEKEGLTKASNLYDGWGAQETWGVWTIGKKSTIFFKMGDKSNKDVILDLKLKGYSKGLTQKVDIFINGVSLGELLVDTTQDRNYSLNIAKEVYNSNDIMKIEFAIADPISPSQKGESDDSRALGLGLINLQFTGK</sequence>
<dbReference type="KEGG" id="pdu:PDUR_24860"/>
<gene>
    <name evidence="2" type="ORF">PDUR_24860</name>
</gene>
<dbReference type="Proteomes" id="UP000029409">
    <property type="component" value="Chromosome"/>
</dbReference>
<feature type="transmembrane region" description="Helical" evidence="1">
    <location>
        <begin position="326"/>
        <end position="345"/>
    </location>
</feature>
<dbReference type="Pfam" id="PF19528">
    <property type="entry name" value="DUF6056"/>
    <property type="match status" value="1"/>
</dbReference>
<dbReference type="RefSeq" id="WP_042208456.1">
    <property type="nucleotide sequence ID" value="NZ_CP009288.1"/>
</dbReference>
<evidence type="ECO:0000313" key="2">
    <source>
        <dbReference type="EMBL" id="AIQ14745.1"/>
    </source>
</evidence>
<accession>A0A089HVF2</accession>
<feature type="transmembrane region" description="Helical" evidence="1">
    <location>
        <begin position="270"/>
        <end position="291"/>
    </location>
</feature>
<name>A0A089HVF2_PAEDU</name>
<dbReference type="OrthoDB" id="1661582at2"/>
<feature type="transmembrane region" description="Helical" evidence="1">
    <location>
        <begin position="194"/>
        <end position="212"/>
    </location>
</feature>
<feature type="transmembrane region" description="Helical" evidence="1">
    <location>
        <begin position="12"/>
        <end position="32"/>
    </location>
</feature>
<evidence type="ECO:0000256" key="1">
    <source>
        <dbReference type="SAM" id="Phobius"/>
    </source>
</evidence>
<dbReference type="InterPro" id="IPR045691">
    <property type="entry name" value="DUF6056"/>
</dbReference>
<feature type="transmembrane region" description="Helical" evidence="1">
    <location>
        <begin position="303"/>
        <end position="320"/>
    </location>
</feature>
<protein>
    <recommendedName>
        <fullName evidence="4">Glycosyltransferase RgtA/B/C/D-like domain-containing protein</fullName>
    </recommendedName>
</protein>
<feature type="transmembrane region" description="Helical" evidence="1">
    <location>
        <begin position="142"/>
        <end position="164"/>
    </location>
</feature>
<keyword evidence="1" id="KW-0472">Membrane</keyword>
<evidence type="ECO:0008006" key="4">
    <source>
        <dbReference type="Google" id="ProtNLM"/>
    </source>
</evidence>